<comment type="caution">
    <text evidence="1">The sequence shown here is derived from an EMBL/GenBank/DDBJ whole genome shotgun (WGS) entry which is preliminary data.</text>
</comment>
<protein>
    <submittedName>
        <fullName evidence="1">Uncharacterized protein</fullName>
    </submittedName>
</protein>
<gene>
    <name evidence="1" type="ORF">S06H3_17043</name>
</gene>
<name>X1KCD8_9ZZZZ</name>
<sequence length="50" mass="5583">SNVECRELLSIGDSNYASVKASGILNKLCKQDILERVNKGRATRYILKKS</sequence>
<accession>X1KCD8</accession>
<proteinExistence type="predicted"/>
<reference evidence="1" key="1">
    <citation type="journal article" date="2014" name="Front. Microbiol.">
        <title>High frequency of phylogenetically diverse reductive dehalogenase-homologous genes in deep subseafloor sedimentary metagenomes.</title>
        <authorList>
            <person name="Kawai M."/>
            <person name="Futagami T."/>
            <person name="Toyoda A."/>
            <person name="Takaki Y."/>
            <person name="Nishi S."/>
            <person name="Hori S."/>
            <person name="Arai W."/>
            <person name="Tsubouchi T."/>
            <person name="Morono Y."/>
            <person name="Uchiyama I."/>
            <person name="Ito T."/>
            <person name="Fujiyama A."/>
            <person name="Inagaki F."/>
            <person name="Takami H."/>
        </authorList>
    </citation>
    <scope>NUCLEOTIDE SEQUENCE</scope>
    <source>
        <strain evidence="1">Expedition CK06-06</strain>
    </source>
</reference>
<dbReference type="AlphaFoldDB" id="X1KCD8"/>
<dbReference type="EMBL" id="BARV01008483">
    <property type="protein sequence ID" value="GAI04283.1"/>
    <property type="molecule type" value="Genomic_DNA"/>
</dbReference>
<evidence type="ECO:0000313" key="1">
    <source>
        <dbReference type="EMBL" id="GAI04283.1"/>
    </source>
</evidence>
<feature type="non-terminal residue" evidence="1">
    <location>
        <position position="1"/>
    </location>
</feature>
<organism evidence="1">
    <name type="scientific">marine sediment metagenome</name>
    <dbReference type="NCBI Taxonomy" id="412755"/>
    <lineage>
        <taxon>unclassified sequences</taxon>
        <taxon>metagenomes</taxon>
        <taxon>ecological metagenomes</taxon>
    </lineage>
</organism>